<evidence type="ECO:0000259" key="1">
    <source>
        <dbReference type="Pfam" id="PF19040"/>
    </source>
</evidence>
<keyword evidence="3" id="KW-1185">Reference proteome</keyword>
<accession>A0A6I5RX27</accession>
<sequence>MRKIKVISASNCITIPGFDTTRIAEWGRDACNAQINEAKKYIPEADGIVIAGMWQFHTPSALFMEQLDKFISEASIRNQKVLVLAQVPMFSSNPQRIYRLNNIGLHLTTQKNTEWTQANFKVKTLVSRHKNASFLDLSNSALFSEAPLQNNTLIYMDSHHLNEVGSVQYGAVAAPYFQTFIDHIHTLHNAATLNSSVLLPTD</sequence>
<evidence type="ECO:0000313" key="3">
    <source>
        <dbReference type="Proteomes" id="UP000471751"/>
    </source>
</evidence>
<organism evidence="2 3">
    <name type="scientific">Pseudomonas laurentiana</name>
    <dbReference type="NCBI Taxonomy" id="2364649"/>
    <lineage>
        <taxon>Bacteria</taxon>
        <taxon>Pseudomonadati</taxon>
        <taxon>Pseudomonadota</taxon>
        <taxon>Gammaproteobacteria</taxon>
        <taxon>Pseudomonadales</taxon>
        <taxon>Pseudomonadaceae</taxon>
        <taxon>Pseudomonas</taxon>
    </lineage>
</organism>
<dbReference type="SUPFAM" id="SSF52266">
    <property type="entry name" value="SGNH hydrolase"/>
    <property type="match status" value="1"/>
</dbReference>
<dbReference type="Proteomes" id="UP000471751">
    <property type="component" value="Unassembled WGS sequence"/>
</dbReference>
<feature type="domain" description="SGNH" evidence="1">
    <location>
        <begin position="3"/>
        <end position="172"/>
    </location>
</feature>
<proteinExistence type="predicted"/>
<dbReference type="AlphaFoldDB" id="A0A6I5RX27"/>
<dbReference type="EMBL" id="JAAHBT010000333">
    <property type="protein sequence ID" value="NES11858.1"/>
    <property type="molecule type" value="Genomic_DNA"/>
</dbReference>
<dbReference type="InterPro" id="IPR043968">
    <property type="entry name" value="SGNH"/>
</dbReference>
<dbReference type="Pfam" id="PF19040">
    <property type="entry name" value="SGNH"/>
    <property type="match status" value="1"/>
</dbReference>
<protein>
    <recommendedName>
        <fullName evidence="1">SGNH domain-containing protein</fullName>
    </recommendedName>
</protein>
<name>A0A6I5RX27_9PSED</name>
<evidence type="ECO:0000313" key="2">
    <source>
        <dbReference type="EMBL" id="NES11858.1"/>
    </source>
</evidence>
<comment type="caution">
    <text evidence="2">The sequence shown here is derived from an EMBL/GenBank/DDBJ whole genome shotgun (WGS) entry which is preliminary data.</text>
</comment>
<gene>
    <name evidence="2" type="ORF">G3O07_22375</name>
</gene>
<reference evidence="2 3" key="1">
    <citation type="submission" date="2020-02" db="EMBL/GenBank/DDBJ databases">
        <title>Broccoli isolated Pseudomonas sp.</title>
        <authorList>
            <person name="Fujikawa T."/>
            <person name="Sawada H."/>
        </authorList>
    </citation>
    <scope>NUCLEOTIDE SEQUENCE [LARGE SCALE GENOMIC DNA]</scope>
    <source>
        <strain evidence="2 3">JCM 32154</strain>
    </source>
</reference>